<comment type="caution">
    <text evidence="2">The sequence shown here is derived from an EMBL/GenBank/DDBJ whole genome shotgun (WGS) entry which is preliminary data.</text>
</comment>
<dbReference type="SUPFAM" id="SSF103196">
    <property type="entry name" value="Roadblock/LC7 domain"/>
    <property type="match status" value="1"/>
</dbReference>
<dbReference type="GO" id="GO:0060090">
    <property type="term" value="F:molecular adaptor activity"/>
    <property type="evidence" value="ECO:0007669"/>
    <property type="project" value="InterPro"/>
</dbReference>
<dbReference type="InterPro" id="IPR004942">
    <property type="entry name" value="Roadblock/LAMTOR2_dom"/>
</dbReference>
<dbReference type="OrthoDB" id="9790687at2"/>
<keyword evidence="3" id="KW-1185">Reference proteome</keyword>
<feature type="domain" description="Roadblock/LAMTOR2" evidence="1">
    <location>
        <begin position="24"/>
        <end position="114"/>
    </location>
</feature>
<evidence type="ECO:0000259" key="1">
    <source>
        <dbReference type="SMART" id="SM00960"/>
    </source>
</evidence>
<dbReference type="InterPro" id="IPR037587">
    <property type="entry name" value="LAMTOR2-like"/>
</dbReference>
<evidence type="ECO:0000313" key="2">
    <source>
        <dbReference type="EMBL" id="GBC60212.1"/>
    </source>
</evidence>
<dbReference type="Pfam" id="PF03259">
    <property type="entry name" value="Robl_LC7"/>
    <property type="match status" value="1"/>
</dbReference>
<evidence type="ECO:0000313" key="3">
    <source>
        <dbReference type="Proteomes" id="UP000288096"/>
    </source>
</evidence>
<dbReference type="PANTHER" id="PTHR13323">
    <property type="entry name" value="LATE ENDOSOMAL/LYSOSOMAL MP1 INTERACTING PROTEIN"/>
    <property type="match status" value="1"/>
</dbReference>
<dbReference type="AlphaFoldDB" id="A0A401FTB6"/>
<accession>A0A401FTB6</accession>
<sequence>MAPEYDDVTFTEYTLGPEQLERIEDILSVDLVRSGVHSVLLIDMAGNIIAKGDNGQCEHDVYSLAALASANFAAVDTMAKIVGEDEFSLLFHKGETESIHFSKVQSEFLLISIFGKEVSLGLLRLKVAEAIEKIKDVWKQ</sequence>
<gene>
    <name evidence="2" type="ORF">DENIS_1163</name>
</gene>
<reference evidence="3" key="1">
    <citation type="submission" date="2017-11" db="EMBL/GenBank/DDBJ databases">
        <authorList>
            <person name="Watanabe M."/>
            <person name="Kojima H."/>
        </authorList>
    </citation>
    <scope>NUCLEOTIDE SEQUENCE [LARGE SCALE GENOMIC DNA]</scope>
    <source>
        <strain evidence="3">Tokyo 01</strain>
    </source>
</reference>
<protein>
    <submittedName>
        <fullName evidence="2">Gliding motility protein</fullName>
    </submittedName>
</protein>
<dbReference type="Gene3D" id="3.30.450.30">
    <property type="entry name" value="Dynein light chain 2a, cytoplasmic"/>
    <property type="match status" value="1"/>
</dbReference>
<dbReference type="EMBL" id="BEXT01000001">
    <property type="protein sequence ID" value="GBC60212.1"/>
    <property type="molecule type" value="Genomic_DNA"/>
</dbReference>
<dbReference type="RefSeq" id="WP_124327655.1">
    <property type="nucleotide sequence ID" value="NZ_BEXT01000001.1"/>
</dbReference>
<name>A0A401FTB6_9BACT</name>
<dbReference type="GO" id="GO:0032008">
    <property type="term" value="P:positive regulation of TOR signaling"/>
    <property type="evidence" value="ECO:0007669"/>
    <property type="project" value="InterPro"/>
</dbReference>
<organism evidence="2 3">
    <name type="scientific">Desulfonema ishimotonii</name>
    <dbReference type="NCBI Taxonomy" id="45657"/>
    <lineage>
        <taxon>Bacteria</taxon>
        <taxon>Pseudomonadati</taxon>
        <taxon>Thermodesulfobacteriota</taxon>
        <taxon>Desulfobacteria</taxon>
        <taxon>Desulfobacterales</taxon>
        <taxon>Desulfococcaceae</taxon>
        <taxon>Desulfonema</taxon>
    </lineage>
</organism>
<dbReference type="Proteomes" id="UP000288096">
    <property type="component" value="Unassembled WGS sequence"/>
</dbReference>
<reference evidence="3" key="2">
    <citation type="submission" date="2019-01" db="EMBL/GenBank/DDBJ databases">
        <title>Genome sequence of Desulfonema ishimotonii strain Tokyo 01.</title>
        <authorList>
            <person name="Fukui M."/>
        </authorList>
    </citation>
    <scope>NUCLEOTIDE SEQUENCE [LARGE SCALE GENOMIC DNA]</scope>
    <source>
        <strain evidence="3">Tokyo 01</strain>
    </source>
</reference>
<proteinExistence type="predicted"/>
<dbReference type="SMART" id="SM00960">
    <property type="entry name" value="Robl_LC7"/>
    <property type="match status" value="1"/>
</dbReference>
<dbReference type="GO" id="GO:0005085">
    <property type="term" value="F:guanyl-nucleotide exchange factor activity"/>
    <property type="evidence" value="ECO:0007669"/>
    <property type="project" value="InterPro"/>
</dbReference>